<name>A0A8R7UND7_TRIUA</name>
<evidence type="ECO:0000313" key="1">
    <source>
        <dbReference type="EnsemblPlants" id="TuG1812G0500005691.01.T01.cds362192"/>
    </source>
</evidence>
<dbReference type="Proteomes" id="UP000015106">
    <property type="component" value="Chromosome 5"/>
</dbReference>
<reference evidence="1" key="2">
    <citation type="submission" date="2018-03" db="EMBL/GenBank/DDBJ databases">
        <title>The Triticum urartu genome reveals the dynamic nature of wheat genome evolution.</title>
        <authorList>
            <person name="Ling H."/>
            <person name="Ma B."/>
            <person name="Shi X."/>
            <person name="Liu H."/>
            <person name="Dong L."/>
            <person name="Sun H."/>
            <person name="Cao Y."/>
            <person name="Gao Q."/>
            <person name="Zheng S."/>
            <person name="Li Y."/>
            <person name="Yu Y."/>
            <person name="Du H."/>
            <person name="Qi M."/>
            <person name="Li Y."/>
            <person name="Yu H."/>
            <person name="Cui Y."/>
            <person name="Wang N."/>
            <person name="Chen C."/>
            <person name="Wu H."/>
            <person name="Zhao Y."/>
            <person name="Zhang J."/>
            <person name="Li Y."/>
            <person name="Zhou W."/>
            <person name="Zhang B."/>
            <person name="Hu W."/>
            <person name="Eijk M."/>
            <person name="Tang J."/>
            <person name="Witsenboer H."/>
            <person name="Zhao S."/>
            <person name="Li Z."/>
            <person name="Zhang A."/>
            <person name="Wang D."/>
            <person name="Liang C."/>
        </authorList>
    </citation>
    <scope>NUCLEOTIDE SEQUENCE [LARGE SCALE GENOMIC DNA]</scope>
    <source>
        <strain evidence="1">cv. G1812</strain>
    </source>
</reference>
<evidence type="ECO:0000313" key="2">
    <source>
        <dbReference type="Proteomes" id="UP000015106"/>
    </source>
</evidence>
<protein>
    <submittedName>
        <fullName evidence="1">Uncharacterized protein</fullName>
    </submittedName>
</protein>
<keyword evidence="2" id="KW-1185">Reference proteome</keyword>
<reference evidence="2" key="1">
    <citation type="journal article" date="2013" name="Nature">
        <title>Draft genome of the wheat A-genome progenitor Triticum urartu.</title>
        <authorList>
            <person name="Ling H.Q."/>
            <person name="Zhao S."/>
            <person name="Liu D."/>
            <person name="Wang J."/>
            <person name="Sun H."/>
            <person name="Zhang C."/>
            <person name="Fan H."/>
            <person name="Li D."/>
            <person name="Dong L."/>
            <person name="Tao Y."/>
            <person name="Gao C."/>
            <person name="Wu H."/>
            <person name="Li Y."/>
            <person name="Cui Y."/>
            <person name="Guo X."/>
            <person name="Zheng S."/>
            <person name="Wang B."/>
            <person name="Yu K."/>
            <person name="Liang Q."/>
            <person name="Yang W."/>
            <person name="Lou X."/>
            <person name="Chen J."/>
            <person name="Feng M."/>
            <person name="Jian J."/>
            <person name="Zhang X."/>
            <person name="Luo G."/>
            <person name="Jiang Y."/>
            <person name="Liu J."/>
            <person name="Wang Z."/>
            <person name="Sha Y."/>
            <person name="Zhang B."/>
            <person name="Wu H."/>
            <person name="Tang D."/>
            <person name="Shen Q."/>
            <person name="Xue P."/>
            <person name="Zou S."/>
            <person name="Wang X."/>
            <person name="Liu X."/>
            <person name="Wang F."/>
            <person name="Yang Y."/>
            <person name="An X."/>
            <person name="Dong Z."/>
            <person name="Zhang K."/>
            <person name="Zhang X."/>
            <person name="Luo M.C."/>
            <person name="Dvorak J."/>
            <person name="Tong Y."/>
            <person name="Wang J."/>
            <person name="Yang H."/>
            <person name="Li Z."/>
            <person name="Wang D."/>
            <person name="Zhang A."/>
            <person name="Wang J."/>
        </authorList>
    </citation>
    <scope>NUCLEOTIDE SEQUENCE</scope>
    <source>
        <strain evidence="2">cv. G1812</strain>
    </source>
</reference>
<reference evidence="1" key="3">
    <citation type="submission" date="2022-06" db="UniProtKB">
        <authorList>
            <consortium name="EnsemblPlants"/>
        </authorList>
    </citation>
    <scope>IDENTIFICATION</scope>
</reference>
<dbReference type="Gramene" id="TuG1812G0500005691.01.T01">
    <property type="protein sequence ID" value="TuG1812G0500005691.01.T01.cds362192"/>
    <property type="gene ID" value="TuG1812G0500005691.01"/>
</dbReference>
<dbReference type="EnsemblPlants" id="TuG1812G0500005691.01.T01">
    <property type="protein sequence ID" value="TuG1812G0500005691.01.T01.cds362192"/>
    <property type="gene ID" value="TuG1812G0500005691.01"/>
</dbReference>
<accession>A0A8R7UND7</accession>
<organism evidence="1 2">
    <name type="scientific">Triticum urartu</name>
    <name type="common">Red wild einkorn</name>
    <name type="synonym">Crithodium urartu</name>
    <dbReference type="NCBI Taxonomy" id="4572"/>
    <lineage>
        <taxon>Eukaryota</taxon>
        <taxon>Viridiplantae</taxon>
        <taxon>Streptophyta</taxon>
        <taxon>Embryophyta</taxon>
        <taxon>Tracheophyta</taxon>
        <taxon>Spermatophyta</taxon>
        <taxon>Magnoliopsida</taxon>
        <taxon>Liliopsida</taxon>
        <taxon>Poales</taxon>
        <taxon>Poaceae</taxon>
        <taxon>BOP clade</taxon>
        <taxon>Pooideae</taxon>
        <taxon>Triticodae</taxon>
        <taxon>Triticeae</taxon>
        <taxon>Triticinae</taxon>
        <taxon>Triticum</taxon>
    </lineage>
</organism>
<proteinExistence type="predicted"/>
<dbReference type="AlphaFoldDB" id="A0A8R7UND7"/>
<sequence length="27" mass="3214">MHKRKGCFLSHSVLETKVEEESFTYVQ</sequence>